<dbReference type="EMBL" id="QZKU01000101">
    <property type="protein sequence ID" value="RJP18452.1"/>
    <property type="molecule type" value="Genomic_DNA"/>
</dbReference>
<dbReference type="EC" id="3.2.1.52" evidence="3"/>
<dbReference type="InterPro" id="IPR017853">
    <property type="entry name" value="GH"/>
</dbReference>
<comment type="caution">
    <text evidence="7">The sequence shown here is derived from an EMBL/GenBank/DDBJ whole genome shotgun (WGS) entry which is preliminary data.</text>
</comment>
<evidence type="ECO:0000259" key="6">
    <source>
        <dbReference type="Pfam" id="PF00933"/>
    </source>
</evidence>
<proteinExistence type="inferred from homology"/>
<dbReference type="GO" id="GO:0009254">
    <property type="term" value="P:peptidoglycan turnover"/>
    <property type="evidence" value="ECO:0007669"/>
    <property type="project" value="TreeGrafter"/>
</dbReference>
<dbReference type="NCBIfam" id="NF003740">
    <property type="entry name" value="PRK05337.1"/>
    <property type="match status" value="1"/>
</dbReference>
<dbReference type="SUPFAM" id="SSF51445">
    <property type="entry name" value="(Trans)glycosidases"/>
    <property type="match status" value="1"/>
</dbReference>
<dbReference type="PANTHER" id="PTHR30480:SF13">
    <property type="entry name" value="BETA-HEXOSAMINIDASE"/>
    <property type="match status" value="1"/>
</dbReference>
<dbReference type="InterPro" id="IPR001764">
    <property type="entry name" value="Glyco_hydro_3_N"/>
</dbReference>
<dbReference type="Pfam" id="PF00933">
    <property type="entry name" value="Glyco_hydro_3"/>
    <property type="match status" value="1"/>
</dbReference>
<comment type="catalytic activity">
    <reaction evidence="1">
        <text>Hydrolysis of terminal non-reducing N-acetyl-D-hexosamine residues in N-acetyl-beta-D-hexosaminides.</text>
        <dbReference type="EC" id="3.2.1.52"/>
    </reaction>
</comment>
<evidence type="ECO:0000256" key="1">
    <source>
        <dbReference type="ARBA" id="ARBA00001231"/>
    </source>
</evidence>
<dbReference type="InterPro" id="IPR050226">
    <property type="entry name" value="NagZ_Beta-hexosaminidase"/>
</dbReference>
<evidence type="ECO:0000256" key="5">
    <source>
        <dbReference type="ARBA" id="ARBA00023295"/>
    </source>
</evidence>
<dbReference type="InterPro" id="IPR036962">
    <property type="entry name" value="Glyco_hydro_3_N_sf"/>
</dbReference>
<dbReference type="PANTHER" id="PTHR30480">
    <property type="entry name" value="BETA-HEXOSAMINIDASE-RELATED"/>
    <property type="match status" value="1"/>
</dbReference>
<evidence type="ECO:0000256" key="2">
    <source>
        <dbReference type="ARBA" id="ARBA00005336"/>
    </source>
</evidence>
<feature type="domain" description="Glycoside hydrolase family 3 N-terminal" evidence="6">
    <location>
        <begin position="4"/>
        <end position="325"/>
    </location>
</feature>
<dbReference type="GO" id="GO:0005975">
    <property type="term" value="P:carbohydrate metabolic process"/>
    <property type="evidence" value="ECO:0007669"/>
    <property type="project" value="InterPro"/>
</dbReference>
<protein>
    <recommendedName>
        <fullName evidence="3">beta-N-acetylhexosaminidase</fullName>
        <ecNumber evidence="3">3.2.1.52</ecNumber>
    </recommendedName>
</protein>
<sequence>MTSLRERIGELFMIGYPGTDPSAASDLIQRHHVGGIILFTRNIRNAAHAREVCLHLQELRARVSDMPLFIAIDQEGGCVARITEGVTIFPGNMALGATGSEEFARQAGRVTARELAALGITVNFAPVLDISTLPRNPGVGARSFGSDPAMVSRLASAMISGLQENGLCAAAKHFPGLGEARIDSHDDLPVVDHPRARIEKVELAPFRAAVKAGVAFVMTAHCSFPALDETGAPATLSAPLLKDLLRGRMKYEGVVITDCLEMGAVEKRYEAPQSARLAFHAGADMLLICHTREKQVAAIDSLARSAETGEIDEERIDQSSARIRSIKENLKNIPAESAYTPQTKLSEEIAARAVTLVQNENNFVPLRLRHSDRLVVVTPRFEVLTKVEDAAQHNKGFLNEVKRFHQNLTHLEISVRPDAGEIRRTIEKCANADVLIILTYNLHLNPPQRECVQALLDLGRPAVVAAVRDPHDLAFISGAEATIATYSFRKCSLKALAGVLFGKIKAEGSLPIRLQ</sequence>
<organism evidence="7 8">
    <name type="scientific">Abyssobacteria bacterium (strain SURF_5)</name>
    <dbReference type="NCBI Taxonomy" id="2093360"/>
    <lineage>
        <taxon>Bacteria</taxon>
        <taxon>Pseudomonadati</taxon>
        <taxon>Candidatus Hydrogenedentota</taxon>
        <taxon>Candidatus Abyssobacteria</taxon>
    </lineage>
</organism>
<dbReference type="AlphaFoldDB" id="A0A3A4NGU0"/>
<dbReference type="GO" id="GO:0004563">
    <property type="term" value="F:beta-N-acetylhexosaminidase activity"/>
    <property type="evidence" value="ECO:0007669"/>
    <property type="project" value="UniProtKB-EC"/>
</dbReference>
<accession>A0A3A4NGU0</accession>
<comment type="similarity">
    <text evidence="2">Belongs to the glycosyl hydrolase 3 family.</text>
</comment>
<evidence type="ECO:0000256" key="4">
    <source>
        <dbReference type="ARBA" id="ARBA00022801"/>
    </source>
</evidence>
<evidence type="ECO:0000313" key="8">
    <source>
        <dbReference type="Proteomes" id="UP000265882"/>
    </source>
</evidence>
<dbReference type="SUPFAM" id="SSF52279">
    <property type="entry name" value="Beta-D-glucan exohydrolase, C-terminal domain"/>
    <property type="match status" value="1"/>
</dbReference>
<dbReference type="Gene3D" id="3.20.20.300">
    <property type="entry name" value="Glycoside hydrolase, family 3, N-terminal domain"/>
    <property type="match status" value="1"/>
</dbReference>
<dbReference type="Proteomes" id="UP000265882">
    <property type="component" value="Unassembled WGS sequence"/>
</dbReference>
<dbReference type="PRINTS" id="PR00133">
    <property type="entry name" value="GLHYDRLASE3"/>
</dbReference>
<evidence type="ECO:0000313" key="7">
    <source>
        <dbReference type="EMBL" id="RJP18452.1"/>
    </source>
</evidence>
<dbReference type="Gene3D" id="3.40.50.1700">
    <property type="entry name" value="Glycoside hydrolase family 3 C-terminal domain"/>
    <property type="match status" value="1"/>
</dbReference>
<dbReference type="InterPro" id="IPR036881">
    <property type="entry name" value="Glyco_hydro_3_C_sf"/>
</dbReference>
<name>A0A3A4NGU0_ABYX5</name>
<keyword evidence="5 7" id="KW-0326">Glycosidase</keyword>
<keyword evidence="4 7" id="KW-0378">Hydrolase</keyword>
<evidence type="ECO:0000256" key="3">
    <source>
        <dbReference type="ARBA" id="ARBA00012663"/>
    </source>
</evidence>
<gene>
    <name evidence="7" type="ORF">C4520_14460</name>
</gene>
<reference evidence="7 8" key="1">
    <citation type="journal article" date="2017" name="ISME J.">
        <title>Energy and carbon metabolisms in a deep terrestrial subsurface fluid microbial community.</title>
        <authorList>
            <person name="Momper L."/>
            <person name="Jungbluth S.P."/>
            <person name="Lee M.D."/>
            <person name="Amend J.P."/>
        </authorList>
    </citation>
    <scope>NUCLEOTIDE SEQUENCE [LARGE SCALE GENOMIC DNA]</scope>
    <source>
        <strain evidence="7">SURF_5</strain>
    </source>
</reference>